<protein>
    <submittedName>
        <fullName evidence="2">Uncharacterized protein</fullName>
    </submittedName>
</protein>
<comment type="caution">
    <text evidence="2">The sequence shown here is derived from an EMBL/GenBank/DDBJ whole genome shotgun (WGS) entry which is preliminary data.</text>
</comment>
<organism evidence="2 3">
    <name type="scientific">Gymnopilus dilepis</name>
    <dbReference type="NCBI Taxonomy" id="231916"/>
    <lineage>
        <taxon>Eukaryota</taxon>
        <taxon>Fungi</taxon>
        <taxon>Dikarya</taxon>
        <taxon>Basidiomycota</taxon>
        <taxon>Agaricomycotina</taxon>
        <taxon>Agaricomycetes</taxon>
        <taxon>Agaricomycetidae</taxon>
        <taxon>Agaricales</taxon>
        <taxon>Agaricineae</taxon>
        <taxon>Hymenogastraceae</taxon>
        <taxon>Gymnopilus</taxon>
    </lineage>
</organism>
<feature type="region of interest" description="Disordered" evidence="1">
    <location>
        <begin position="137"/>
        <end position="160"/>
    </location>
</feature>
<dbReference type="Proteomes" id="UP000284706">
    <property type="component" value="Unassembled WGS sequence"/>
</dbReference>
<evidence type="ECO:0000313" key="3">
    <source>
        <dbReference type="Proteomes" id="UP000284706"/>
    </source>
</evidence>
<dbReference type="AlphaFoldDB" id="A0A409XBC9"/>
<accession>A0A409XBC9</accession>
<reference evidence="2 3" key="1">
    <citation type="journal article" date="2018" name="Evol. Lett.">
        <title>Horizontal gene cluster transfer increased hallucinogenic mushroom diversity.</title>
        <authorList>
            <person name="Reynolds H.T."/>
            <person name="Vijayakumar V."/>
            <person name="Gluck-Thaler E."/>
            <person name="Korotkin H.B."/>
            <person name="Matheny P.B."/>
            <person name="Slot J.C."/>
        </authorList>
    </citation>
    <scope>NUCLEOTIDE SEQUENCE [LARGE SCALE GENOMIC DNA]</scope>
    <source>
        <strain evidence="2 3">SRW20</strain>
    </source>
</reference>
<evidence type="ECO:0000256" key="1">
    <source>
        <dbReference type="SAM" id="MobiDB-lite"/>
    </source>
</evidence>
<name>A0A409XBC9_9AGAR</name>
<keyword evidence="3" id="KW-1185">Reference proteome</keyword>
<feature type="compositionally biased region" description="Basic residues" evidence="1">
    <location>
        <begin position="151"/>
        <end position="160"/>
    </location>
</feature>
<dbReference type="EMBL" id="NHYE01003712">
    <property type="protein sequence ID" value="PPQ88108.1"/>
    <property type="molecule type" value="Genomic_DNA"/>
</dbReference>
<proteinExistence type="predicted"/>
<gene>
    <name evidence="2" type="ORF">CVT26_014997</name>
</gene>
<sequence length="160" mass="18853">MWAKYLEGVRAVQAAKLLSNTRRWPQGLHYREELIISIFAPKSTWYRSFKSLFSTVEAHAPEMKAWLEKDITSRQEDMDVWGYSVNEYGEADLRDWLGQRGFLGSKAAEEAAEAESREQADRLERLEQQMQVQLARARQEQAEQERAAIYNRKKRKNTRR</sequence>
<feature type="compositionally biased region" description="Basic and acidic residues" evidence="1">
    <location>
        <begin position="137"/>
        <end position="146"/>
    </location>
</feature>
<dbReference type="InParanoid" id="A0A409XBC9"/>
<evidence type="ECO:0000313" key="2">
    <source>
        <dbReference type="EMBL" id="PPQ88108.1"/>
    </source>
</evidence>